<feature type="region of interest" description="Disordered" evidence="1">
    <location>
        <begin position="438"/>
        <end position="475"/>
    </location>
</feature>
<reference evidence="2" key="1">
    <citation type="submission" date="2020-05" db="EMBL/GenBank/DDBJ databases">
        <authorList>
            <person name="Rincon C."/>
            <person name="Sanders R I."/>
            <person name="Robbins C."/>
            <person name="Chaturvedi A."/>
        </authorList>
    </citation>
    <scope>NUCLEOTIDE SEQUENCE</scope>
    <source>
        <strain evidence="2">CHB12</strain>
    </source>
</reference>
<feature type="region of interest" description="Disordered" evidence="1">
    <location>
        <begin position="501"/>
        <end position="541"/>
    </location>
</feature>
<feature type="compositionally biased region" description="Basic residues" evidence="1">
    <location>
        <begin position="438"/>
        <end position="448"/>
    </location>
</feature>
<dbReference type="AlphaFoldDB" id="A0A916EIX9"/>
<protein>
    <submittedName>
        <fullName evidence="2">Uncharacterized protein</fullName>
    </submittedName>
</protein>
<feature type="compositionally biased region" description="Low complexity" evidence="1">
    <location>
        <begin position="641"/>
        <end position="651"/>
    </location>
</feature>
<gene>
    <name evidence="2" type="ORF">CHRIB12_LOCUS22254</name>
</gene>
<feature type="compositionally biased region" description="Basic residues" evidence="1">
    <location>
        <begin position="577"/>
        <end position="593"/>
    </location>
</feature>
<feature type="compositionally biased region" description="Basic and acidic residues" evidence="1">
    <location>
        <begin position="139"/>
        <end position="157"/>
    </location>
</feature>
<feature type="region of interest" description="Disordered" evidence="1">
    <location>
        <begin position="80"/>
        <end position="275"/>
    </location>
</feature>
<proteinExistence type="predicted"/>
<accession>A0A916EIX9</accession>
<evidence type="ECO:0000313" key="2">
    <source>
        <dbReference type="EMBL" id="CAB5392098.1"/>
    </source>
</evidence>
<feature type="region of interest" description="Disordered" evidence="1">
    <location>
        <begin position="305"/>
        <end position="402"/>
    </location>
</feature>
<feature type="compositionally biased region" description="Basic residues" evidence="1">
    <location>
        <begin position="231"/>
        <end position="240"/>
    </location>
</feature>
<feature type="compositionally biased region" description="Basic residues" evidence="1">
    <location>
        <begin position="106"/>
        <end position="120"/>
    </location>
</feature>
<feature type="compositionally biased region" description="Basic and acidic residues" evidence="1">
    <location>
        <begin position="44"/>
        <end position="61"/>
    </location>
</feature>
<feature type="compositionally biased region" description="Basic and acidic residues" evidence="1">
    <location>
        <begin position="95"/>
        <end position="105"/>
    </location>
</feature>
<feature type="compositionally biased region" description="Basic and acidic residues" evidence="1">
    <location>
        <begin position="594"/>
        <end position="625"/>
    </location>
</feature>
<feature type="compositionally biased region" description="Polar residues" evidence="1">
    <location>
        <begin position="9"/>
        <end position="19"/>
    </location>
</feature>
<feature type="compositionally biased region" description="Low complexity" evidence="1">
    <location>
        <begin position="245"/>
        <end position="268"/>
    </location>
</feature>
<evidence type="ECO:0000256" key="1">
    <source>
        <dbReference type="SAM" id="MobiDB-lite"/>
    </source>
</evidence>
<feature type="compositionally biased region" description="Basic and acidic residues" evidence="1">
    <location>
        <begin position="178"/>
        <end position="200"/>
    </location>
</feature>
<dbReference type="Proteomes" id="UP000684084">
    <property type="component" value="Unassembled WGS sequence"/>
</dbReference>
<organism evidence="2 3">
    <name type="scientific">Rhizophagus irregularis</name>
    <dbReference type="NCBI Taxonomy" id="588596"/>
    <lineage>
        <taxon>Eukaryota</taxon>
        <taxon>Fungi</taxon>
        <taxon>Fungi incertae sedis</taxon>
        <taxon>Mucoromycota</taxon>
        <taxon>Glomeromycotina</taxon>
        <taxon>Glomeromycetes</taxon>
        <taxon>Glomerales</taxon>
        <taxon>Glomeraceae</taxon>
        <taxon>Rhizophagus</taxon>
    </lineage>
</organism>
<feature type="compositionally biased region" description="Basic and acidic residues" evidence="1">
    <location>
        <begin position="343"/>
        <end position="376"/>
    </location>
</feature>
<feature type="compositionally biased region" description="Basic and acidic residues" evidence="1">
    <location>
        <begin position="221"/>
        <end position="230"/>
    </location>
</feature>
<feature type="compositionally biased region" description="Basic and acidic residues" evidence="1">
    <location>
        <begin position="305"/>
        <end position="332"/>
    </location>
</feature>
<feature type="compositionally biased region" description="Basic and acidic residues" evidence="1">
    <location>
        <begin position="519"/>
        <end position="532"/>
    </location>
</feature>
<name>A0A916EIX9_9GLOM</name>
<feature type="compositionally biased region" description="Basic residues" evidence="1">
    <location>
        <begin position="201"/>
        <end position="215"/>
    </location>
</feature>
<dbReference type="EMBL" id="CAGKOT010000075">
    <property type="protein sequence ID" value="CAB5392098.1"/>
    <property type="molecule type" value="Genomic_DNA"/>
</dbReference>
<feature type="region of interest" description="Disordered" evidence="1">
    <location>
        <begin position="573"/>
        <end position="660"/>
    </location>
</feature>
<sequence>MPEPEASLPISNAAPTASPSGACFSKASTASGTDHVQENPGRQSRRDRVPGDAHRQEDGDRHRRGLFRCRCAQPACADGRRECPARAAAGGGELSPRRADPARGKGDRRRLHSPRLRLPVRAREFRAGLRRSRHRLRRASPERHRGDGRQDRIEEARARRRRQRRAGLPGRDRQHRPCGRDRGRDRLSGRARRLRGDQARRPRVVRRRSRVHREIHRLSAPHRDPGDGRPARQHRLSRRARMFDPAAAPEGGRGGPLPLRHAQDAQGDGRAGGRACRGGRILLGRHGRADRVGCRHHRRGLLLPRDEHAPAGRASCDRGGNRARSGRADDPRGGGGAARLYAGRRDADRRRGQHLLRPDDRQADHLGTHPRGSDRRGSRRARRVRDRGAGQQHRLPLGADAAPALPLRQLHDGVHRGRVSRRLPRRARRACAAARSRRDRRLCRHRGGRPFAPDRRAARQTAAAAGGVGSDDRRGRACRRDLDRGCDGRWREARHRARIHAGRPHRACRAGRAAPQRAHRPDARRLHVDDARRKPRRARAARARHALCRAYDRQDPAGSLAFPALPHAWATAEALRRSRRQGRSRPAARRRRSHENGEHPARRKAGEGQADERDGRGKPDCRSSHFGDGMMKTEAARETHASSAYAPSASSLTQHKAPID</sequence>
<feature type="compositionally biased region" description="Basic residues" evidence="1">
    <location>
        <begin position="128"/>
        <end position="138"/>
    </location>
</feature>
<feature type="region of interest" description="Disordered" evidence="1">
    <location>
        <begin position="1"/>
        <end position="62"/>
    </location>
</feature>
<evidence type="ECO:0000313" key="3">
    <source>
        <dbReference type="Proteomes" id="UP000684084"/>
    </source>
</evidence>
<comment type="caution">
    <text evidence="2">The sequence shown here is derived from an EMBL/GenBank/DDBJ whole genome shotgun (WGS) entry which is preliminary data.</text>
</comment>